<dbReference type="InterPro" id="IPR029757">
    <property type="entry name" value="RpoE"/>
</dbReference>
<organism evidence="9 10">
    <name type="scientific">Sporosarcina thermotolerans</name>
    <dbReference type="NCBI Taxonomy" id="633404"/>
    <lineage>
        <taxon>Bacteria</taxon>
        <taxon>Bacillati</taxon>
        <taxon>Bacillota</taxon>
        <taxon>Bacilli</taxon>
        <taxon>Bacillales</taxon>
        <taxon>Caryophanaceae</taxon>
        <taxon>Sporosarcina</taxon>
    </lineage>
</organism>
<dbReference type="GO" id="GO:0006355">
    <property type="term" value="P:regulation of DNA-templated transcription"/>
    <property type="evidence" value="ECO:0007669"/>
    <property type="project" value="UniProtKB-UniRule"/>
</dbReference>
<evidence type="ECO:0000313" key="10">
    <source>
        <dbReference type="Proteomes" id="UP001271648"/>
    </source>
</evidence>
<dbReference type="InterPro" id="IPR038087">
    <property type="entry name" value="RNAP_delta_N_dom_sf"/>
</dbReference>
<keyword evidence="3 6" id="KW-0808">Transferase</keyword>
<evidence type="ECO:0000259" key="8">
    <source>
        <dbReference type="PROSITE" id="PS51913"/>
    </source>
</evidence>
<keyword evidence="4 6" id="KW-0548">Nucleotidyltransferase</keyword>
<accession>A0AAW9A701</accession>
<dbReference type="HAMAP" id="MF_00357">
    <property type="entry name" value="RNApol_bact_RpoE"/>
    <property type="match status" value="1"/>
</dbReference>
<dbReference type="Pfam" id="PF05066">
    <property type="entry name" value="HARE-HTH"/>
    <property type="match status" value="1"/>
</dbReference>
<dbReference type="GO" id="GO:0006351">
    <property type="term" value="P:DNA-templated transcription"/>
    <property type="evidence" value="ECO:0007669"/>
    <property type="project" value="InterPro"/>
</dbReference>
<evidence type="ECO:0000256" key="6">
    <source>
        <dbReference type="HAMAP-Rule" id="MF_00357"/>
    </source>
</evidence>
<feature type="domain" description="HTH HARE-type" evidence="8">
    <location>
        <begin position="14"/>
        <end position="80"/>
    </location>
</feature>
<dbReference type="AlphaFoldDB" id="A0AAW9A701"/>
<dbReference type="EMBL" id="JAUBDJ010000002">
    <property type="protein sequence ID" value="MDW0116408.1"/>
    <property type="molecule type" value="Genomic_DNA"/>
</dbReference>
<dbReference type="Gene3D" id="1.10.10.1250">
    <property type="entry name" value="RNA polymerase, subunit delta, N-terminal domain"/>
    <property type="match status" value="1"/>
</dbReference>
<dbReference type="PROSITE" id="PS51913">
    <property type="entry name" value="HTH_HARE"/>
    <property type="match status" value="1"/>
</dbReference>
<evidence type="ECO:0000256" key="2">
    <source>
        <dbReference type="ARBA" id="ARBA00022478"/>
    </source>
</evidence>
<keyword evidence="10" id="KW-1185">Reference proteome</keyword>
<evidence type="ECO:0000256" key="3">
    <source>
        <dbReference type="ARBA" id="ARBA00022679"/>
    </source>
</evidence>
<proteinExistence type="inferred from homology"/>
<dbReference type="NCBIfam" id="TIGR04567">
    <property type="entry name" value="RNAP_delt_lowGC"/>
    <property type="match status" value="1"/>
</dbReference>
<dbReference type="InterPro" id="IPR007759">
    <property type="entry name" value="Asxl_HARE-HTH"/>
</dbReference>
<evidence type="ECO:0000256" key="1">
    <source>
        <dbReference type="ARBA" id="ARBA00009828"/>
    </source>
</evidence>
<sequence length="188" mass="22406">MNLTEKTKEELLEESMIDIAFAILTDRHEALTLEQLMNQIRELTGMSEKEMKARLLQFYTDMNIDGRFLAINNGWGLREWYPVDQIEVETAPVVKVRKKKKKKAYDDDEEEDEEEEEVDEDELFDEEFDELDDEEDIDEDEEEEEEDIIEIEEDLIEDDEELELVPDDELDIDDEDEDEELDEDEDVL</sequence>
<dbReference type="GO" id="GO:0003899">
    <property type="term" value="F:DNA-directed RNA polymerase activity"/>
    <property type="evidence" value="ECO:0007669"/>
    <property type="project" value="UniProtKB-UniRule"/>
</dbReference>
<comment type="similarity">
    <text evidence="1 6">Belongs to the RpoE family.</text>
</comment>
<comment type="function">
    <text evidence="6">Participates in both the initiation and recycling phases of transcription. In the presence of the delta subunit, RNAP displays an increased specificity of transcription, a decreased affinity for nucleic acids, and an increased efficiency of RNA synthesis because of enhanced recycling.</text>
</comment>
<dbReference type="GO" id="GO:0000428">
    <property type="term" value="C:DNA-directed RNA polymerase complex"/>
    <property type="evidence" value="ECO:0007669"/>
    <property type="project" value="UniProtKB-KW"/>
</dbReference>
<feature type="compositionally biased region" description="Acidic residues" evidence="7">
    <location>
        <begin position="106"/>
        <end position="188"/>
    </location>
</feature>
<reference evidence="9 10" key="1">
    <citation type="submission" date="2023-06" db="EMBL/GenBank/DDBJ databases">
        <title>Sporosarcina sp. nov., isolated from Korean traditional fermented seafood 'Jeotgal'.</title>
        <authorList>
            <person name="Yang A.I."/>
            <person name="Shin N.-R."/>
        </authorList>
    </citation>
    <scope>NUCLEOTIDE SEQUENCE [LARGE SCALE GENOMIC DNA]</scope>
    <source>
        <strain evidence="9 10">KCTC43456</strain>
    </source>
</reference>
<protein>
    <recommendedName>
        <fullName evidence="6">Probable DNA-directed RNA polymerase subunit delta</fullName>
    </recommendedName>
    <alternativeName>
        <fullName evidence="6">RNAP delta factor</fullName>
    </alternativeName>
</protein>
<feature type="region of interest" description="Disordered" evidence="7">
    <location>
        <begin position="96"/>
        <end position="188"/>
    </location>
</feature>
<dbReference type="RefSeq" id="WP_317940395.1">
    <property type="nucleotide sequence ID" value="NZ_JAUBDJ010000002.1"/>
</dbReference>
<comment type="subunit">
    <text evidence="6">RNAP is composed of a core of 2 alpha, a beta and a beta' subunits. The core is associated with a delta subunit and one of several sigma factors.</text>
</comment>
<keyword evidence="2 6" id="KW-0240">DNA-directed RNA polymerase</keyword>
<evidence type="ECO:0000256" key="5">
    <source>
        <dbReference type="ARBA" id="ARBA00023163"/>
    </source>
</evidence>
<evidence type="ECO:0000256" key="4">
    <source>
        <dbReference type="ARBA" id="ARBA00022695"/>
    </source>
</evidence>
<gene>
    <name evidence="6 9" type="primary">rpoE</name>
    <name evidence="9" type="ORF">QTL97_05640</name>
</gene>
<comment type="caution">
    <text evidence="9">The sequence shown here is derived from an EMBL/GenBank/DDBJ whole genome shotgun (WGS) entry which is preliminary data.</text>
</comment>
<keyword evidence="5 6" id="KW-0804">Transcription</keyword>
<dbReference type="Proteomes" id="UP001271648">
    <property type="component" value="Unassembled WGS sequence"/>
</dbReference>
<evidence type="ECO:0000313" key="9">
    <source>
        <dbReference type="EMBL" id="MDW0116408.1"/>
    </source>
</evidence>
<name>A0AAW9A701_9BACL</name>
<evidence type="ECO:0000256" key="7">
    <source>
        <dbReference type="SAM" id="MobiDB-lite"/>
    </source>
</evidence>